<comment type="caution">
    <text evidence="1">The sequence shown here is derived from an EMBL/GenBank/DDBJ whole genome shotgun (WGS) entry which is preliminary data.</text>
</comment>
<evidence type="ECO:0000313" key="2">
    <source>
        <dbReference type="Proteomes" id="UP001283361"/>
    </source>
</evidence>
<dbReference type="Proteomes" id="UP001283361">
    <property type="component" value="Unassembled WGS sequence"/>
</dbReference>
<name>A0AAE1AJG6_9GAST</name>
<reference evidence="1" key="1">
    <citation type="journal article" date="2023" name="G3 (Bethesda)">
        <title>A reference genome for the long-term kleptoplast-retaining sea slug Elysia crispata morphotype clarki.</title>
        <authorList>
            <person name="Eastman K.E."/>
            <person name="Pendleton A.L."/>
            <person name="Shaikh M.A."/>
            <person name="Suttiyut T."/>
            <person name="Ogas R."/>
            <person name="Tomko P."/>
            <person name="Gavelis G."/>
            <person name="Widhalm J.R."/>
            <person name="Wisecaver J.H."/>
        </authorList>
    </citation>
    <scope>NUCLEOTIDE SEQUENCE</scope>
    <source>
        <strain evidence="1">ECLA1</strain>
    </source>
</reference>
<accession>A0AAE1AJG6</accession>
<keyword evidence="2" id="KW-1185">Reference proteome</keyword>
<organism evidence="1 2">
    <name type="scientific">Elysia crispata</name>
    <name type="common">lettuce slug</name>
    <dbReference type="NCBI Taxonomy" id="231223"/>
    <lineage>
        <taxon>Eukaryota</taxon>
        <taxon>Metazoa</taxon>
        <taxon>Spiralia</taxon>
        <taxon>Lophotrochozoa</taxon>
        <taxon>Mollusca</taxon>
        <taxon>Gastropoda</taxon>
        <taxon>Heterobranchia</taxon>
        <taxon>Euthyneura</taxon>
        <taxon>Panpulmonata</taxon>
        <taxon>Sacoglossa</taxon>
        <taxon>Placobranchoidea</taxon>
        <taxon>Plakobranchidae</taxon>
        <taxon>Elysia</taxon>
    </lineage>
</organism>
<dbReference type="EMBL" id="JAWDGP010001827">
    <property type="protein sequence ID" value="KAK3787887.1"/>
    <property type="molecule type" value="Genomic_DNA"/>
</dbReference>
<protein>
    <submittedName>
        <fullName evidence="1">Uncharacterized protein</fullName>
    </submittedName>
</protein>
<gene>
    <name evidence="1" type="ORF">RRG08_022179</name>
</gene>
<dbReference type="AlphaFoldDB" id="A0AAE1AJG6"/>
<evidence type="ECO:0000313" key="1">
    <source>
        <dbReference type="EMBL" id="KAK3787887.1"/>
    </source>
</evidence>
<proteinExistence type="predicted"/>
<sequence length="103" mass="11830">MVSLSLLFFSLSERLQFTTEHSSWFLVSFSLAVLDPELKACWRSYSTASCSGSVKWVSRDEQFGVHTAKHLMVFNTQATKQSHRTETKDEGTMKEFRAILLVY</sequence>